<gene>
    <name evidence="2" type="ORF">Aca07nite_31520</name>
</gene>
<dbReference type="EMBL" id="BOMF01000061">
    <property type="protein sequence ID" value="GID45877.1"/>
    <property type="molecule type" value="Genomic_DNA"/>
</dbReference>
<comment type="caution">
    <text evidence="2">The sequence shown here is derived from an EMBL/GenBank/DDBJ whole genome shotgun (WGS) entry which is preliminary data.</text>
</comment>
<organism evidence="2">
    <name type="scientific">Actinoplanes campanulatus</name>
    <dbReference type="NCBI Taxonomy" id="113559"/>
    <lineage>
        <taxon>Bacteria</taxon>
        <taxon>Bacillati</taxon>
        <taxon>Actinomycetota</taxon>
        <taxon>Actinomycetes</taxon>
        <taxon>Micromonosporales</taxon>
        <taxon>Micromonosporaceae</taxon>
        <taxon>Actinoplanes</taxon>
    </lineage>
</organism>
<protein>
    <recommendedName>
        <fullName evidence="1">Antitoxin FitA-like ribbon-helix-helix domain-containing protein</fullName>
    </recommendedName>
</protein>
<name>A0ABQ3WHZ3_9ACTN</name>
<dbReference type="RefSeq" id="WP_204296279.1">
    <property type="nucleotide sequence ID" value="NZ_BAAAGQ010000044.1"/>
</dbReference>
<dbReference type="SUPFAM" id="SSF47598">
    <property type="entry name" value="Ribbon-helix-helix"/>
    <property type="match status" value="1"/>
</dbReference>
<reference evidence="2" key="1">
    <citation type="submission" date="2021-01" db="EMBL/GenBank/DDBJ databases">
        <title>Whole genome shotgun sequence of Actinoplanes capillaceus NBRC 16408.</title>
        <authorList>
            <person name="Komaki H."/>
            <person name="Tamura T."/>
        </authorList>
    </citation>
    <scope>NUCLEOTIDE SEQUENCE [LARGE SCALE GENOMIC DNA]</scope>
    <source>
        <strain evidence="2">NBRC 16408</strain>
    </source>
</reference>
<sequence>MATVDIGDLDEFVTDRLRRRAARNGRSVEAEARAILTAAVTDEEPAGGLFSALTDRFGALGGVDLDLPPRDNPARAAVLPE</sequence>
<dbReference type="InterPro" id="IPR010985">
    <property type="entry name" value="Ribbon_hlx_hlx"/>
</dbReference>
<dbReference type="Gene3D" id="1.10.1220.10">
    <property type="entry name" value="Met repressor-like"/>
    <property type="match status" value="1"/>
</dbReference>
<evidence type="ECO:0000259" key="1">
    <source>
        <dbReference type="Pfam" id="PF22513"/>
    </source>
</evidence>
<accession>A0ABQ3WHZ3</accession>
<evidence type="ECO:0000313" key="2">
    <source>
        <dbReference type="EMBL" id="GID45877.1"/>
    </source>
</evidence>
<dbReference type="Pfam" id="PF22513">
    <property type="entry name" value="FitA-like_RHH"/>
    <property type="match status" value="1"/>
</dbReference>
<feature type="domain" description="Antitoxin FitA-like ribbon-helix-helix" evidence="1">
    <location>
        <begin position="2"/>
        <end position="40"/>
    </location>
</feature>
<dbReference type="InterPro" id="IPR013321">
    <property type="entry name" value="Arc_rbn_hlx_hlx"/>
</dbReference>
<dbReference type="InterPro" id="IPR053853">
    <property type="entry name" value="FitA-like_RHH"/>
</dbReference>
<proteinExistence type="predicted"/>